<dbReference type="Proteomes" id="UP000216113">
    <property type="component" value="Unassembled WGS sequence"/>
</dbReference>
<evidence type="ECO:0000313" key="2">
    <source>
        <dbReference type="Proteomes" id="UP000216113"/>
    </source>
</evidence>
<accession>A0A266LT68</accession>
<organism evidence="1 2">
    <name type="scientific">Pseudomonas fragi</name>
    <dbReference type="NCBI Taxonomy" id="296"/>
    <lineage>
        <taxon>Bacteria</taxon>
        <taxon>Pseudomonadati</taxon>
        <taxon>Pseudomonadota</taxon>
        <taxon>Gammaproteobacteria</taxon>
        <taxon>Pseudomonadales</taxon>
        <taxon>Pseudomonadaceae</taxon>
        <taxon>Pseudomonas</taxon>
    </lineage>
</organism>
<evidence type="ECO:0000313" key="1">
    <source>
        <dbReference type="EMBL" id="OZY41219.1"/>
    </source>
</evidence>
<comment type="caution">
    <text evidence="1">The sequence shown here is derived from an EMBL/GenBank/DDBJ whole genome shotgun (WGS) entry which is preliminary data.</text>
</comment>
<protein>
    <submittedName>
        <fullName evidence="1">Uncharacterized protein</fullName>
    </submittedName>
</protein>
<sequence length="77" mass="9027">MSGLTSEVECAGRIRKERLFFYCVEHFNTALQTRTVFIRHIANARFLLDFRVVHRCITTRRYRGHNGGLRSIKAITD</sequence>
<dbReference type="EMBL" id="NQKL01000009">
    <property type="protein sequence ID" value="OZY41219.1"/>
    <property type="molecule type" value="Genomic_DNA"/>
</dbReference>
<name>A0A266LT68_PSEFR</name>
<dbReference type="AlphaFoldDB" id="A0A266LT68"/>
<proteinExistence type="predicted"/>
<gene>
    <name evidence="1" type="ORF">CJF43_13070</name>
</gene>
<reference evidence="1 2" key="1">
    <citation type="submission" date="2017-08" db="EMBL/GenBank/DDBJ databases">
        <title>Genomic and metabolic characterisation of spoilage-associated Pseudomonas species.</title>
        <authorList>
            <person name="Stanborough T."/>
            <person name="Fegan N."/>
            <person name="Powell S.M."/>
            <person name="Singh T."/>
            <person name="Tamplin M.L."/>
            <person name="Chandry P.S."/>
        </authorList>
    </citation>
    <scope>NUCLEOTIDE SEQUENCE [LARGE SCALE GENOMIC DNA]</scope>
    <source>
        <strain evidence="1 2">F1820</strain>
    </source>
</reference>